<feature type="region of interest" description="Disordered" evidence="1">
    <location>
        <begin position="224"/>
        <end position="254"/>
    </location>
</feature>
<proteinExistence type="predicted"/>
<evidence type="ECO:0000313" key="3">
    <source>
        <dbReference type="EMBL" id="BAO83754.1"/>
    </source>
</evidence>
<dbReference type="InterPro" id="IPR036397">
    <property type="entry name" value="RNaseH_sf"/>
</dbReference>
<evidence type="ECO:0000256" key="1">
    <source>
        <dbReference type="SAM" id="MobiDB-lite"/>
    </source>
</evidence>
<dbReference type="Gene3D" id="3.30.420.10">
    <property type="entry name" value="Ribonuclease H-like superfamily/Ribonuclease H"/>
    <property type="match status" value="1"/>
</dbReference>
<dbReference type="InterPro" id="IPR012337">
    <property type="entry name" value="RNaseH-like_sf"/>
</dbReference>
<gene>
    <name evidence="2" type="ORF">SMCB_0231</name>
    <name evidence="3" type="ORF">SMCB_1526</name>
</gene>
<dbReference type="EMBL" id="AP014569">
    <property type="protein sequence ID" value="BAO83754.1"/>
    <property type="molecule type" value="Genomic_DNA"/>
</dbReference>
<dbReference type="RefSeq" id="WP_052468359.1">
    <property type="nucleotide sequence ID" value="NZ_AP014569.1"/>
</dbReference>
<dbReference type="KEGG" id="cbab:SMCB_0231"/>
<sequence>MRRWPTTATATASTPKHDSEDPDPTQFERALLQLRIEPICAHSPQAKGRVERLFQTLQDRLCKAMRLAGISTMQDANAWLGGYIAQHNARFAIQPQAPEDAHRPYTGTPEALARICARHHQRQLSAQLSCQFEGSQLWITPGQAHAPKAKAKVDIAQYGDGRLELLYRGQPLAYQGYLVHEHLRHKKVADDKEVNQRVDALSAEDRRALKVRAQVEMQDAMRQQGILQPDTHISPPPLGQARYGLRPAPACPSG</sequence>
<evidence type="ECO:0000313" key="4">
    <source>
        <dbReference type="Proteomes" id="UP000066014"/>
    </source>
</evidence>
<keyword evidence="4" id="KW-1185">Reference proteome</keyword>
<evidence type="ECO:0000313" key="2">
    <source>
        <dbReference type="EMBL" id="BAO82459.1"/>
    </source>
</evidence>
<dbReference type="AlphaFoldDB" id="A0A060NXY5"/>
<accession>A0A060NXY5</accession>
<dbReference type="EMBL" id="AP014569">
    <property type="protein sequence ID" value="BAO82459.1"/>
    <property type="molecule type" value="Genomic_DNA"/>
</dbReference>
<dbReference type="SUPFAM" id="SSF53098">
    <property type="entry name" value="Ribonuclease H-like"/>
    <property type="match status" value="1"/>
</dbReference>
<evidence type="ECO:0008006" key="5">
    <source>
        <dbReference type="Google" id="ProtNLM"/>
    </source>
</evidence>
<protein>
    <recommendedName>
        <fullName evidence="5">Integrase catalytic domain-containing protein</fullName>
    </recommendedName>
</protein>
<reference evidence="3 4" key="1">
    <citation type="journal article" date="2014" name="Nat. Commun.">
        <title>Physiological and genomic features of highly alkaliphilic hydrogen-utilizing Betaproteobacteria from a continental serpentinizing site.</title>
        <authorList>
            <person name="Suzuki S."/>
            <person name="Kuenen J.G."/>
            <person name="Schipper K."/>
            <person name="van der Velde S."/>
            <person name="Ishii S."/>
            <person name="Wu A."/>
            <person name="Sorokin D.Y."/>
            <person name="Tenney A."/>
            <person name="Meng X.Y."/>
            <person name="Morrill P.L."/>
            <person name="Kamagata Y."/>
            <person name="Muyzer G."/>
            <person name="Nealson K.H."/>
        </authorList>
    </citation>
    <scope>NUCLEOTIDE SEQUENCE [LARGE SCALE GENOMIC DNA]</scope>
    <source>
        <strain evidence="3 4">B1</strain>
    </source>
</reference>
<feature type="compositionally biased region" description="Low complexity" evidence="1">
    <location>
        <begin position="1"/>
        <end position="14"/>
    </location>
</feature>
<dbReference type="Proteomes" id="UP000066014">
    <property type="component" value="Chromosome"/>
</dbReference>
<name>A0A060NXY5_9BURK</name>
<dbReference type="GO" id="GO:0003676">
    <property type="term" value="F:nucleic acid binding"/>
    <property type="evidence" value="ECO:0007669"/>
    <property type="project" value="InterPro"/>
</dbReference>
<dbReference type="KEGG" id="cbab:SMCB_1526"/>
<dbReference type="PANTHER" id="PTHR35004">
    <property type="entry name" value="TRANSPOSASE RV3428C-RELATED"/>
    <property type="match status" value="1"/>
</dbReference>
<dbReference type="HOGENOM" id="CLU_1092864_0_0_4"/>
<organism evidence="3 4">
    <name type="scientific">Serpentinimonas maccroryi</name>
    <dbReference type="NCBI Taxonomy" id="1458426"/>
    <lineage>
        <taxon>Bacteria</taxon>
        <taxon>Pseudomonadati</taxon>
        <taxon>Pseudomonadota</taxon>
        <taxon>Betaproteobacteria</taxon>
        <taxon>Burkholderiales</taxon>
        <taxon>Comamonadaceae</taxon>
        <taxon>Serpentinimonas</taxon>
    </lineage>
</organism>
<dbReference type="PANTHER" id="PTHR35004:SF7">
    <property type="entry name" value="INTEGRASE PROTEIN"/>
    <property type="match status" value="1"/>
</dbReference>
<feature type="region of interest" description="Disordered" evidence="1">
    <location>
        <begin position="1"/>
        <end position="24"/>
    </location>
</feature>